<proteinExistence type="predicted"/>
<feature type="transmembrane region" description="Helical" evidence="1">
    <location>
        <begin position="32"/>
        <end position="53"/>
    </location>
</feature>
<evidence type="ECO:0000313" key="3">
    <source>
        <dbReference type="Proteomes" id="UP000033882"/>
    </source>
</evidence>
<dbReference type="AlphaFoldDB" id="A0A0G1U5A3"/>
<accession>A0A0G1U5A3</accession>
<sequence>MKRFFAQKWFILCSAAASFKTRRTTQKRSDHWRMILVAINLMAWGVVLSNFITPISPEVIASRESARCGQCHSYLVTADQKFSAAYPEFKPIAPWTTENYPPVVLHMVLNPWYRTYAKGTFELGGRRYDAIVKIIPLCDGRVSVVTNDPLQNIIAILP</sequence>
<dbReference type="Proteomes" id="UP000033882">
    <property type="component" value="Unassembled WGS sequence"/>
</dbReference>
<reference evidence="2 3" key="1">
    <citation type="journal article" date="2015" name="Nature">
        <title>rRNA introns, odd ribosomes, and small enigmatic genomes across a large radiation of phyla.</title>
        <authorList>
            <person name="Brown C.T."/>
            <person name="Hug L.A."/>
            <person name="Thomas B.C."/>
            <person name="Sharon I."/>
            <person name="Castelle C.J."/>
            <person name="Singh A."/>
            <person name="Wilkins M.J."/>
            <person name="Williams K.H."/>
            <person name="Banfield J.F."/>
        </authorList>
    </citation>
    <scope>NUCLEOTIDE SEQUENCE [LARGE SCALE GENOMIC DNA]</scope>
</reference>
<gene>
    <name evidence="2" type="ORF">UY19_C0017G0018</name>
</gene>
<keyword evidence="1" id="KW-0812">Transmembrane</keyword>
<comment type="caution">
    <text evidence="2">The sequence shown here is derived from an EMBL/GenBank/DDBJ whole genome shotgun (WGS) entry which is preliminary data.</text>
</comment>
<organism evidence="2 3">
    <name type="scientific">Candidatus Wolfebacteria bacterium GW2011_GWA2_47_9b</name>
    <dbReference type="NCBI Taxonomy" id="1619005"/>
    <lineage>
        <taxon>Bacteria</taxon>
        <taxon>Candidatus Wolfeibacteriota</taxon>
    </lineage>
</organism>
<dbReference type="EMBL" id="LCPB01000017">
    <property type="protein sequence ID" value="KKU89252.1"/>
    <property type="molecule type" value="Genomic_DNA"/>
</dbReference>
<keyword evidence="1" id="KW-1133">Transmembrane helix</keyword>
<name>A0A0G1U5A3_9BACT</name>
<keyword evidence="1" id="KW-0472">Membrane</keyword>
<protein>
    <submittedName>
        <fullName evidence="2">Uncharacterized protein</fullName>
    </submittedName>
</protein>
<evidence type="ECO:0000256" key="1">
    <source>
        <dbReference type="SAM" id="Phobius"/>
    </source>
</evidence>
<evidence type="ECO:0000313" key="2">
    <source>
        <dbReference type="EMBL" id="KKU89252.1"/>
    </source>
</evidence>